<evidence type="ECO:0000313" key="6">
    <source>
        <dbReference type="Proteomes" id="UP000305539"/>
    </source>
</evidence>
<dbReference type="SMART" id="SM00342">
    <property type="entry name" value="HTH_ARAC"/>
    <property type="match status" value="1"/>
</dbReference>
<dbReference type="Proteomes" id="UP000305539">
    <property type="component" value="Unassembled WGS sequence"/>
</dbReference>
<evidence type="ECO:0000259" key="4">
    <source>
        <dbReference type="PROSITE" id="PS01124"/>
    </source>
</evidence>
<dbReference type="InterPro" id="IPR018060">
    <property type="entry name" value="HTH_AraC"/>
</dbReference>
<dbReference type="InterPro" id="IPR029062">
    <property type="entry name" value="Class_I_gatase-like"/>
</dbReference>
<reference evidence="5 6" key="1">
    <citation type="submission" date="2019-04" db="EMBL/GenBank/DDBJ databases">
        <title>Trinickia sp. 7GSK02, isolated from subtropical forest soil.</title>
        <authorList>
            <person name="Gao Z.-H."/>
            <person name="Qiu L.-H."/>
        </authorList>
    </citation>
    <scope>NUCLEOTIDE SEQUENCE [LARGE SCALE GENOMIC DNA]</scope>
    <source>
        <strain evidence="5 6">7GSK02</strain>
    </source>
</reference>
<dbReference type="Pfam" id="PF01965">
    <property type="entry name" value="DJ-1_PfpI"/>
    <property type="match status" value="1"/>
</dbReference>
<dbReference type="InterPro" id="IPR009057">
    <property type="entry name" value="Homeodomain-like_sf"/>
</dbReference>
<dbReference type="EMBL" id="SWJE01000021">
    <property type="protein sequence ID" value="TKC80220.1"/>
    <property type="molecule type" value="Genomic_DNA"/>
</dbReference>
<dbReference type="GO" id="GO:0003700">
    <property type="term" value="F:DNA-binding transcription factor activity"/>
    <property type="evidence" value="ECO:0007669"/>
    <property type="project" value="InterPro"/>
</dbReference>
<protein>
    <submittedName>
        <fullName evidence="5">Helix-turn-helix domain-containing protein</fullName>
    </submittedName>
</protein>
<dbReference type="InterPro" id="IPR002818">
    <property type="entry name" value="DJ-1/PfpI"/>
</dbReference>
<dbReference type="CDD" id="cd03138">
    <property type="entry name" value="GATase1_AraC_2"/>
    <property type="match status" value="1"/>
</dbReference>
<dbReference type="Gene3D" id="3.40.50.880">
    <property type="match status" value="1"/>
</dbReference>
<keyword evidence="3" id="KW-0804">Transcription</keyword>
<dbReference type="SUPFAM" id="SSF46689">
    <property type="entry name" value="Homeodomain-like"/>
    <property type="match status" value="2"/>
</dbReference>
<name>A0A4V5PGN7_9BURK</name>
<dbReference type="RefSeq" id="WP_136898656.1">
    <property type="nucleotide sequence ID" value="NZ_SWJE01000021.1"/>
</dbReference>
<evidence type="ECO:0000256" key="1">
    <source>
        <dbReference type="ARBA" id="ARBA00023015"/>
    </source>
</evidence>
<evidence type="ECO:0000256" key="3">
    <source>
        <dbReference type="ARBA" id="ARBA00023163"/>
    </source>
</evidence>
<sequence length="332" mass="36595">MPRAAILAYDDCYASSLSGFADILQIANSHIRRLQGAAAPLFEWKFVSPTGEPVKASNGLAVNSQPIRPREKFDVVFIPSAHYAGSKAFDRLLARQSSACDWLVTQWNSGAFVAANCTGTFLLAATGLLDSRPATTTWWLAEQFRSKFPRVNLQLEPVITEADRLICAGASASYLLQTVHVIERLSGPIIASQCAKAMLIDVSQTKQTPYLPLLTDKAHADSLVHRAQHWLQKNMAKEVRISQMADELGVSERTVIRRFQAALSQAPLRYLQSLRIDTARGLLEGGDLTVEVIASKVGYYDVSSFCRLFKDKVGLSPGAYRSRFRTSPSTEE</sequence>
<evidence type="ECO:0000313" key="5">
    <source>
        <dbReference type="EMBL" id="TKC80220.1"/>
    </source>
</evidence>
<feature type="domain" description="HTH araC/xylS-type" evidence="4">
    <location>
        <begin position="225"/>
        <end position="323"/>
    </location>
</feature>
<dbReference type="AlphaFoldDB" id="A0A4V5PGN7"/>
<dbReference type="PROSITE" id="PS00041">
    <property type="entry name" value="HTH_ARAC_FAMILY_1"/>
    <property type="match status" value="1"/>
</dbReference>
<dbReference type="PANTHER" id="PTHR43130:SF11">
    <property type="entry name" value="TRANSCRIPTIONAL REGULATORY PROTEIN"/>
    <property type="match status" value="1"/>
</dbReference>
<organism evidence="5 6">
    <name type="scientific">Trinickia terrae</name>
    <dbReference type="NCBI Taxonomy" id="2571161"/>
    <lineage>
        <taxon>Bacteria</taxon>
        <taxon>Pseudomonadati</taxon>
        <taxon>Pseudomonadota</taxon>
        <taxon>Betaproteobacteria</taxon>
        <taxon>Burkholderiales</taxon>
        <taxon>Burkholderiaceae</taxon>
        <taxon>Trinickia</taxon>
    </lineage>
</organism>
<dbReference type="PANTHER" id="PTHR43130">
    <property type="entry name" value="ARAC-FAMILY TRANSCRIPTIONAL REGULATOR"/>
    <property type="match status" value="1"/>
</dbReference>
<keyword evidence="2" id="KW-0238">DNA-binding</keyword>
<dbReference type="GO" id="GO:0043565">
    <property type="term" value="F:sequence-specific DNA binding"/>
    <property type="evidence" value="ECO:0007669"/>
    <property type="project" value="InterPro"/>
</dbReference>
<evidence type="ECO:0000256" key="2">
    <source>
        <dbReference type="ARBA" id="ARBA00023125"/>
    </source>
</evidence>
<dbReference type="Pfam" id="PF12833">
    <property type="entry name" value="HTH_18"/>
    <property type="match status" value="1"/>
</dbReference>
<proteinExistence type="predicted"/>
<dbReference type="PROSITE" id="PS01124">
    <property type="entry name" value="HTH_ARAC_FAMILY_2"/>
    <property type="match status" value="1"/>
</dbReference>
<dbReference type="SUPFAM" id="SSF52317">
    <property type="entry name" value="Class I glutamine amidotransferase-like"/>
    <property type="match status" value="1"/>
</dbReference>
<comment type="caution">
    <text evidence="5">The sequence shown here is derived from an EMBL/GenBank/DDBJ whole genome shotgun (WGS) entry which is preliminary data.</text>
</comment>
<gene>
    <name evidence="5" type="ORF">FAZ69_29675</name>
</gene>
<keyword evidence="6" id="KW-1185">Reference proteome</keyword>
<dbReference type="InterPro" id="IPR052158">
    <property type="entry name" value="INH-QAR"/>
</dbReference>
<dbReference type="Gene3D" id="1.10.10.60">
    <property type="entry name" value="Homeodomain-like"/>
    <property type="match status" value="1"/>
</dbReference>
<dbReference type="OrthoDB" id="9803764at2"/>
<dbReference type="InterPro" id="IPR018062">
    <property type="entry name" value="HTH_AraC-typ_CS"/>
</dbReference>
<accession>A0A4V5PGN7</accession>
<keyword evidence="1" id="KW-0805">Transcription regulation</keyword>